<keyword evidence="3" id="KW-1185">Reference proteome</keyword>
<organism evidence="2 3">
    <name type="scientific">Riccia fluitans</name>
    <dbReference type="NCBI Taxonomy" id="41844"/>
    <lineage>
        <taxon>Eukaryota</taxon>
        <taxon>Viridiplantae</taxon>
        <taxon>Streptophyta</taxon>
        <taxon>Embryophyta</taxon>
        <taxon>Marchantiophyta</taxon>
        <taxon>Marchantiopsida</taxon>
        <taxon>Marchantiidae</taxon>
        <taxon>Marchantiales</taxon>
        <taxon>Ricciaceae</taxon>
        <taxon>Riccia</taxon>
    </lineage>
</organism>
<feature type="compositionally biased region" description="Polar residues" evidence="1">
    <location>
        <begin position="88"/>
        <end position="98"/>
    </location>
</feature>
<feature type="region of interest" description="Disordered" evidence="1">
    <location>
        <begin position="75"/>
        <end position="108"/>
    </location>
</feature>
<name>A0ABD1Y9V7_9MARC</name>
<feature type="region of interest" description="Disordered" evidence="1">
    <location>
        <begin position="1"/>
        <end position="56"/>
    </location>
</feature>
<proteinExistence type="predicted"/>
<evidence type="ECO:0000313" key="3">
    <source>
        <dbReference type="Proteomes" id="UP001605036"/>
    </source>
</evidence>
<feature type="compositionally biased region" description="Basic and acidic residues" evidence="1">
    <location>
        <begin position="99"/>
        <end position="108"/>
    </location>
</feature>
<feature type="compositionally biased region" description="Basic and acidic residues" evidence="1">
    <location>
        <begin position="46"/>
        <end position="56"/>
    </location>
</feature>
<evidence type="ECO:0000256" key="1">
    <source>
        <dbReference type="SAM" id="MobiDB-lite"/>
    </source>
</evidence>
<reference evidence="2 3" key="1">
    <citation type="submission" date="2024-09" db="EMBL/GenBank/DDBJ databases">
        <title>Chromosome-scale assembly of Riccia fluitans.</title>
        <authorList>
            <person name="Paukszto L."/>
            <person name="Sawicki J."/>
            <person name="Karawczyk K."/>
            <person name="Piernik-Szablinska J."/>
            <person name="Szczecinska M."/>
            <person name="Mazdziarz M."/>
        </authorList>
    </citation>
    <scope>NUCLEOTIDE SEQUENCE [LARGE SCALE GENOMIC DNA]</scope>
    <source>
        <strain evidence="2">Rf_01</strain>
        <tissue evidence="2">Aerial parts of the thallus</tissue>
    </source>
</reference>
<sequence length="108" mass="12145">MDKVGQACGIRDVTNQRIRRKDEVPNGEPGIRNRQKQGPTTAPQRSRSDTVDRDRNCKGTKAVEVIAVGTHVETHECQNVRTDRRTKSSPSERSNLTRAETRNHIGNL</sequence>
<accession>A0ABD1Y9V7</accession>
<dbReference type="AlphaFoldDB" id="A0ABD1Y9V7"/>
<gene>
    <name evidence="2" type="ORF">R1flu_002409</name>
</gene>
<feature type="compositionally biased region" description="Polar residues" evidence="1">
    <location>
        <begin position="36"/>
        <end position="45"/>
    </location>
</feature>
<evidence type="ECO:0000313" key="2">
    <source>
        <dbReference type="EMBL" id="KAL2622204.1"/>
    </source>
</evidence>
<comment type="caution">
    <text evidence="2">The sequence shown here is derived from an EMBL/GenBank/DDBJ whole genome shotgun (WGS) entry which is preliminary data.</text>
</comment>
<feature type="compositionally biased region" description="Basic and acidic residues" evidence="1">
    <location>
        <begin position="75"/>
        <end position="86"/>
    </location>
</feature>
<protein>
    <submittedName>
        <fullName evidence="2">Uncharacterized protein</fullName>
    </submittedName>
</protein>
<dbReference type="Proteomes" id="UP001605036">
    <property type="component" value="Unassembled WGS sequence"/>
</dbReference>
<dbReference type="EMBL" id="JBHFFA010000006">
    <property type="protein sequence ID" value="KAL2622204.1"/>
    <property type="molecule type" value="Genomic_DNA"/>
</dbReference>